<dbReference type="Proteomes" id="UP000246280">
    <property type="component" value="Segment"/>
</dbReference>
<protein>
    <submittedName>
        <fullName evidence="1">Uncharacterized protein</fullName>
    </submittedName>
</protein>
<keyword evidence="2" id="KW-1185">Reference proteome</keyword>
<dbReference type="RefSeq" id="YP_009800693.1">
    <property type="nucleotide sequence ID" value="NC_047958.1"/>
</dbReference>
<evidence type="ECO:0000313" key="2">
    <source>
        <dbReference type="Proteomes" id="UP000246280"/>
    </source>
</evidence>
<evidence type="ECO:0000313" key="1">
    <source>
        <dbReference type="EMBL" id="AWD90850.1"/>
    </source>
</evidence>
<name>A0A2S1GNA0_9CAUD</name>
<reference evidence="1 2" key="1">
    <citation type="submission" date="2018-03" db="EMBL/GenBank/DDBJ databases">
        <authorList>
            <person name="Keele B.F."/>
        </authorList>
    </citation>
    <scope>NUCLEOTIDE SEQUENCE [LARGE SCALE GENOMIC DNA]</scope>
</reference>
<reference evidence="1 2" key="2">
    <citation type="submission" date="2018-05" db="EMBL/GenBank/DDBJ databases">
        <title>Lysogenic conversion of Stenotrophomonas maltophilia by temperate phage DLP4.</title>
        <authorList>
            <person name="Dennis J."/>
            <person name="Stothard P."/>
        </authorList>
    </citation>
    <scope>NUCLEOTIDE SEQUENCE [LARGE SCALE GENOMIC DNA]</scope>
</reference>
<dbReference type="KEGG" id="vg:54991196"/>
<organism evidence="1 2">
    <name type="scientific">Burkholderia phage vB_BmuP_KL4</name>
    <dbReference type="NCBI Taxonomy" id="2115967"/>
    <lineage>
        <taxon>Viruses</taxon>
        <taxon>Duplodnaviria</taxon>
        <taxon>Heunggongvirae</taxon>
        <taxon>Uroviricota</taxon>
        <taxon>Caudoviricetes</taxon>
        <taxon>Kelquatrovirus</taxon>
        <taxon>Kelquatrovirus KL4</taxon>
    </lineage>
</organism>
<accession>A0A2S1GNA0</accession>
<dbReference type="GeneID" id="54991196"/>
<dbReference type="EMBL" id="MH128984">
    <property type="protein sequence ID" value="AWD90850.1"/>
    <property type="molecule type" value="Genomic_DNA"/>
</dbReference>
<sequence>MQAAQEADVALLNELKTFYRAEIRRIGEAKQ</sequence>
<proteinExistence type="predicted"/>